<sequence length="125" mass="14598">MVCHQTSVKTHHFKLTTPPQRRFILVFSTIFAISFPESLQPQNSINEPTYPHNNYRYSSHQYAENISLYTLIISNTAEGHQSQRKQEKKKAEKTRGKRQNTLKSSVFNKKNPILAKRIKLIVSKR</sequence>
<evidence type="ECO:0000313" key="3">
    <source>
        <dbReference type="Proteomes" id="UP001054945"/>
    </source>
</evidence>
<dbReference type="EMBL" id="BPLR01009419">
    <property type="protein sequence ID" value="GIY31731.1"/>
    <property type="molecule type" value="Genomic_DNA"/>
</dbReference>
<organism evidence="2 3">
    <name type="scientific">Caerostris extrusa</name>
    <name type="common">Bark spider</name>
    <name type="synonym">Caerostris bankana</name>
    <dbReference type="NCBI Taxonomy" id="172846"/>
    <lineage>
        <taxon>Eukaryota</taxon>
        <taxon>Metazoa</taxon>
        <taxon>Ecdysozoa</taxon>
        <taxon>Arthropoda</taxon>
        <taxon>Chelicerata</taxon>
        <taxon>Arachnida</taxon>
        <taxon>Araneae</taxon>
        <taxon>Araneomorphae</taxon>
        <taxon>Entelegynae</taxon>
        <taxon>Araneoidea</taxon>
        <taxon>Araneidae</taxon>
        <taxon>Caerostris</taxon>
    </lineage>
</organism>
<comment type="caution">
    <text evidence="2">The sequence shown here is derived from an EMBL/GenBank/DDBJ whole genome shotgun (WGS) entry which is preliminary data.</text>
</comment>
<accession>A0AAV4SEX1</accession>
<protein>
    <submittedName>
        <fullName evidence="2">Uncharacterized protein</fullName>
    </submittedName>
</protein>
<evidence type="ECO:0000256" key="1">
    <source>
        <dbReference type="SAM" id="MobiDB-lite"/>
    </source>
</evidence>
<gene>
    <name evidence="2" type="ORF">CEXT_454271</name>
</gene>
<keyword evidence="3" id="KW-1185">Reference proteome</keyword>
<proteinExistence type="predicted"/>
<feature type="region of interest" description="Disordered" evidence="1">
    <location>
        <begin position="78"/>
        <end position="107"/>
    </location>
</feature>
<dbReference type="AlphaFoldDB" id="A0AAV4SEX1"/>
<evidence type="ECO:0000313" key="2">
    <source>
        <dbReference type="EMBL" id="GIY31731.1"/>
    </source>
</evidence>
<dbReference type="Proteomes" id="UP001054945">
    <property type="component" value="Unassembled WGS sequence"/>
</dbReference>
<name>A0AAV4SEX1_CAEEX</name>
<reference evidence="2 3" key="1">
    <citation type="submission" date="2021-06" db="EMBL/GenBank/DDBJ databases">
        <title>Caerostris extrusa draft genome.</title>
        <authorList>
            <person name="Kono N."/>
            <person name="Arakawa K."/>
        </authorList>
    </citation>
    <scope>NUCLEOTIDE SEQUENCE [LARGE SCALE GENOMIC DNA]</scope>
</reference>